<organism evidence="2 3">
    <name type="scientific">Pinctada imbricata</name>
    <name type="common">Atlantic pearl-oyster</name>
    <name type="synonym">Pinctada martensii</name>
    <dbReference type="NCBI Taxonomy" id="66713"/>
    <lineage>
        <taxon>Eukaryota</taxon>
        <taxon>Metazoa</taxon>
        <taxon>Spiralia</taxon>
        <taxon>Lophotrochozoa</taxon>
        <taxon>Mollusca</taxon>
        <taxon>Bivalvia</taxon>
        <taxon>Autobranchia</taxon>
        <taxon>Pteriomorphia</taxon>
        <taxon>Pterioida</taxon>
        <taxon>Pterioidea</taxon>
        <taxon>Pteriidae</taxon>
        <taxon>Pinctada</taxon>
    </lineage>
</organism>
<feature type="non-terminal residue" evidence="2">
    <location>
        <position position="1"/>
    </location>
</feature>
<sequence length="102" mass="11552">FQRLEDSVLRENEDLLVRGEDSNPSKIPARIREIITKNLPADEHPSSSRMSTPSADQLQEENRLLSAELNRVEDLLAASRAERDELGIKYNAMSDKVGDFEL</sequence>
<evidence type="ECO:0000313" key="2">
    <source>
        <dbReference type="EMBL" id="KAK3104493.1"/>
    </source>
</evidence>
<dbReference type="EMBL" id="VSWD01000004">
    <property type="protein sequence ID" value="KAK3104493.1"/>
    <property type="molecule type" value="Genomic_DNA"/>
</dbReference>
<evidence type="ECO:0000256" key="1">
    <source>
        <dbReference type="SAM" id="MobiDB-lite"/>
    </source>
</evidence>
<accession>A0AA88YMQ0</accession>
<feature type="compositionally biased region" description="Polar residues" evidence="1">
    <location>
        <begin position="47"/>
        <end position="57"/>
    </location>
</feature>
<gene>
    <name evidence="2" type="ORF">FSP39_003375</name>
</gene>
<reference evidence="2" key="1">
    <citation type="submission" date="2019-08" db="EMBL/GenBank/DDBJ databases">
        <title>The improved chromosome-level genome for the pearl oyster Pinctada fucata martensii using PacBio sequencing and Hi-C.</title>
        <authorList>
            <person name="Zheng Z."/>
        </authorList>
    </citation>
    <scope>NUCLEOTIDE SEQUENCE</scope>
    <source>
        <strain evidence="2">ZZ-2019</strain>
        <tissue evidence="2">Adductor muscle</tissue>
    </source>
</reference>
<comment type="caution">
    <text evidence="2">The sequence shown here is derived from an EMBL/GenBank/DDBJ whole genome shotgun (WGS) entry which is preliminary data.</text>
</comment>
<name>A0AA88YMQ0_PINIB</name>
<evidence type="ECO:0000313" key="3">
    <source>
        <dbReference type="Proteomes" id="UP001186944"/>
    </source>
</evidence>
<feature type="compositionally biased region" description="Basic and acidic residues" evidence="1">
    <location>
        <begin position="37"/>
        <end position="46"/>
    </location>
</feature>
<dbReference type="Proteomes" id="UP001186944">
    <property type="component" value="Unassembled WGS sequence"/>
</dbReference>
<feature type="region of interest" description="Disordered" evidence="1">
    <location>
        <begin position="37"/>
        <end position="58"/>
    </location>
</feature>
<dbReference type="AlphaFoldDB" id="A0AA88YMQ0"/>
<protein>
    <submittedName>
        <fullName evidence="2">Uncharacterized protein</fullName>
    </submittedName>
</protein>
<proteinExistence type="predicted"/>
<keyword evidence="3" id="KW-1185">Reference proteome</keyword>